<proteinExistence type="predicted"/>
<feature type="region of interest" description="Disordered" evidence="1">
    <location>
        <begin position="321"/>
        <end position="360"/>
    </location>
</feature>
<evidence type="ECO:0000256" key="1">
    <source>
        <dbReference type="SAM" id="MobiDB-lite"/>
    </source>
</evidence>
<dbReference type="Proteomes" id="UP000078595">
    <property type="component" value="Chromosome 6"/>
</dbReference>
<feature type="compositionally biased region" description="Low complexity" evidence="1">
    <location>
        <begin position="418"/>
        <end position="431"/>
    </location>
</feature>
<dbReference type="EMBL" id="KI894032">
    <property type="protein sequence ID" value="OBR84760.1"/>
    <property type="molecule type" value="Genomic_DNA"/>
</dbReference>
<feature type="compositionally biased region" description="Acidic residues" evidence="1">
    <location>
        <begin position="327"/>
        <end position="340"/>
    </location>
</feature>
<dbReference type="OrthoDB" id="10264786at2759"/>
<evidence type="ECO:0000313" key="2">
    <source>
        <dbReference type="EMBL" id="OBR84760.1"/>
    </source>
</evidence>
<dbReference type="VEuPathDB" id="FungiDB:I303_05619"/>
<dbReference type="AlphaFoldDB" id="A0A1A6A3X8"/>
<name>A0A1A6A3X8_9TREE</name>
<keyword evidence="4" id="KW-1185">Reference proteome</keyword>
<evidence type="ECO:0000313" key="3">
    <source>
        <dbReference type="EMBL" id="WWC62339.1"/>
    </source>
</evidence>
<dbReference type="KEGG" id="kdj:28969318"/>
<reference evidence="3" key="3">
    <citation type="submission" date="2024-02" db="EMBL/GenBank/DDBJ databases">
        <title>Comparative genomics of Cryptococcus and Kwoniella reveals pathogenesis evolution and contrasting modes of karyotype evolution via chromosome fusion or intercentromeric recombination.</title>
        <authorList>
            <person name="Coelho M.A."/>
            <person name="David-Palma M."/>
            <person name="Shea T."/>
            <person name="Bowers K."/>
            <person name="McGinley-Smith S."/>
            <person name="Mohammad A.W."/>
            <person name="Gnirke A."/>
            <person name="Yurkov A.M."/>
            <person name="Nowrousian M."/>
            <person name="Sun S."/>
            <person name="Cuomo C.A."/>
            <person name="Heitman J."/>
        </authorList>
    </citation>
    <scope>NUCLEOTIDE SEQUENCE</scope>
    <source>
        <strain evidence="3">CBS 10117</strain>
    </source>
</reference>
<sequence length="545" mass="61706">MPAQKQTRRDLTNEEIPLFEQLKSTISSLDNINVAAYAGVIPFKDEEKNDVKLFVEHKERLKLVSFPIIEEDAKELYEAAELEGDHEKNGRILKEGKFAFTGPPLIPSYVTNRVAGQYSSPIEYKLNGLSILGEGDAITLPDGKSTEYDEYNSYIDSLTGVKYYTSIDHTERAGTLLIQLPTTYSGGGLTISKPQPTEDGIVFKTTMDWSSTPIDTDEWEIRYCYFEPPSKAIFQPVIEGKMIFLQYHIWTNDEGEYLKTKDVDRDVGREAIVQRLNRILGGDMRDGNGVLESEGGGKLGFGLSGYYDNWVEILEKEDDERKAKLEEEADGEAEEGEEKEESARSWHPQPPRTVTKEEEERFVRELPNRLKGSDAYLLDAIKKMGLDWHFEAVYNPDLEEEDEEEKVDGEDLDTDAAEAQAEADGVEAATAENEEKEDDTGEEDEEIKDEEDGDEDKLSDPTKQDDTWTSPSFYVIQGQEVTKPNTVRKALLAKGVKHNEGIYWVDTAMYHENQCWYKSSVDDEDIPYSFLQVGIAIIVDIPAKK</sequence>
<dbReference type="GeneID" id="28969318"/>
<accession>A0A1A6A3X8</accession>
<feature type="region of interest" description="Disordered" evidence="1">
    <location>
        <begin position="418"/>
        <end position="470"/>
    </location>
</feature>
<dbReference type="RefSeq" id="XP_018262602.1">
    <property type="nucleotide sequence ID" value="XM_018408911.1"/>
</dbReference>
<protein>
    <submittedName>
        <fullName evidence="2">Uncharacterized protein</fullName>
    </submittedName>
</protein>
<dbReference type="EMBL" id="CP144535">
    <property type="protein sequence ID" value="WWC62339.1"/>
    <property type="molecule type" value="Genomic_DNA"/>
</dbReference>
<evidence type="ECO:0000313" key="4">
    <source>
        <dbReference type="Proteomes" id="UP000078595"/>
    </source>
</evidence>
<feature type="compositionally biased region" description="Acidic residues" evidence="1">
    <location>
        <begin position="432"/>
        <end position="455"/>
    </location>
</feature>
<reference evidence="3" key="2">
    <citation type="submission" date="2013-07" db="EMBL/GenBank/DDBJ databases">
        <authorList>
            <consortium name="The Broad Institute Genome Sequencing Platform"/>
            <person name="Cuomo C."/>
            <person name="Litvintseva A."/>
            <person name="Chen Y."/>
            <person name="Heitman J."/>
            <person name="Sun S."/>
            <person name="Springer D."/>
            <person name="Dromer F."/>
            <person name="Young S.K."/>
            <person name="Zeng Q."/>
            <person name="Gargeya S."/>
            <person name="Fitzgerald M."/>
            <person name="Abouelleil A."/>
            <person name="Alvarado L."/>
            <person name="Berlin A.M."/>
            <person name="Chapman S.B."/>
            <person name="Dewar J."/>
            <person name="Goldberg J."/>
            <person name="Griggs A."/>
            <person name="Gujja S."/>
            <person name="Hansen M."/>
            <person name="Howarth C."/>
            <person name="Imamovic A."/>
            <person name="Larimer J."/>
            <person name="McCowan C."/>
            <person name="Murphy C."/>
            <person name="Pearson M."/>
            <person name="Priest M."/>
            <person name="Roberts A."/>
            <person name="Saif S."/>
            <person name="Shea T."/>
            <person name="Sykes S."/>
            <person name="Wortman J."/>
            <person name="Nusbaum C."/>
            <person name="Birren B."/>
        </authorList>
    </citation>
    <scope>NUCLEOTIDE SEQUENCE</scope>
    <source>
        <strain evidence="3">CBS 10117</strain>
    </source>
</reference>
<organism evidence="2">
    <name type="scientific">Kwoniella dejecticola CBS 10117</name>
    <dbReference type="NCBI Taxonomy" id="1296121"/>
    <lineage>
        <taxon>Eukaryota</taxon>
        <taxon>Fungi</taxon>
        <taxon>Dikarya</taxon>
        <taxon>Basidiomycota</taxon>
        <taxon>Agaricomycotina</taxon>
        <taxon>Tremellomycetes</taxon>
        <taxon>Tremellales</taxon>
        <taxon>Cryptococcaceae</taxon>
        <taxon>Kwoniella</taxon>
    </lineage>
</organism>
<feature type="compositionally biased region" description="Basic and acidic residues" evidence="1">
    <location>
        <begin position="456"/>
        <end position="466"/>
    </location>
</feature>
<reference evidence="2" key="1">
    <citation type="submission" date="2013-07" db="EMBL/GenBank/DDBJ databases">
        <title>The Genome Sequence of Cryptococcus dejecticola CBS10117.</title>
        <authorList>
            <consortium name="The Broad Institute Genome Sequencing Platform"/>
            <person name="Cuomo C."/>
            <person name="Litvintseva A."/>
            <person name="Chen Y."/>
            <person name="Heitman J."/>
            <person name="Sun S."/>
            <person name="Springer D."/>
            <person name="Dromer F."/>
            <person name="Young S.K."/>
            <person name="Zeng Q."/>
            <person name="Gargeya S."/>
            <person name="Fitzgerald M."/>
            <person name="Abouelleil A."/>
            <person name="Alvarado L."/>
            <person name="Berlin A.M."/>
            <person name="Chapman S.B."/>
            <person name="Dewar J."/>
            <person name="Goldberg J."/>
            <person name="Griggs A."/>
            <person name="Gujja S."/>
            <person name="Hansen M."/>
            <person name="Howarth C."/>
            <person name="Imamovic A."/>
            <person name="Larimer J."/>
            <person name="McCowan C."/>
            <person name="Murphy C."/>
            <person name="Pearson M."/>
            <person name="Priest M."/>
            <person name="Roberts A."/>
            <person name="Saif S."/>
            <person name="Shea T."/>
            <person name="Sykes S."/>
            <person name="Wortman J."/>
            <person name="Nusbaum C."/>
            <person name="Birren B."/>
        </authorList>
    </citation>
    <scope>NUCLEOTIDE SEQUENCE [LARGE SCALE GENOMIC DNA]</scope>
    <source>
        <strain evidence="2">CBS 10117</strain>
    </source>
</reference>
<gene>
    <name evidence="2" type="ORF">I303_05619</name>
    <name evidence="3" type="ORF">I303_104935</name>
</gene>